<dbReference type="PANTHER" id="PTHR40465">
    <property type="entry name" value="CHROMOSOME 1, WHOLE GENOME SHOTGUN SEQUENCE"/>
    <property type="match status" value="1"/>
</dbReference>
<dbReference type="OrthoDB" id="3268841at2759"/>
<feature type="transmembrane region" description="Helical" evidence="2">
    <location>
        <begin position="20"/>
        <end position="41"/>
    </location>
</feature>
<accession>A0A9P7VUL0</accession>
<evidence type="ECO:0000259" key="3">
    <source>
        <dbReference type="Pfam" id="PF20152"/>
    </source>
</evidence>
<protein>
    <recommendedName>
        <fullName evidence="3">DUF6534 domain-containing protein</fullName>
    </recommendedName>
</protein>
<dbReference type="Proteomes" id="UP000812287">
    <property type="component" value="Unassembled WGS sequence"/>
</dbReference>
<evidence type="ECO:0000313" key="4">
    <source>
        <dbReference type="EMBL" id="KAG7447152.1"/>
    </source>
</evidence>
<dbReference type="RefSeq" id="XP_043040652.1">
    <property type="nucleotide sequence ID" value="XM_043181721.1"/>
</dbReference>
<keyword evidence="2" id="KW-0812">Transmembrane</keyword>
<evidence type="ECO:0000313" key="5">
    <source>
        <dbReference type="Proteomes" id="UP000812287"/>
    </source>
</evidence>
<keyword evidence="2" id="KW-1133">Transmembrane helix</keyword>
<evidence type="ECO:0000256" key="1">
    <source>
        <dbReference type="SAM" id="MobiDB-lite"/>
    </source>
</evidence>
<organism evidence="4 5">
    <name type="scientific">Guyanagaster necrorhizus</name>
    <dbReference type="NCBI Taxonomy" id="856835"/>
    <lineage>
        <taxon>Eukaryota</taxon>
        <taxon>Fungi</taxon>
        <taxon>Dikarya</taxon>
        <taxon>Basidiomycota</taxon>
        <taxon>Agaricomycotina</taxon>
        <taxon>Agaricomycetes</taxon>
        <taxon>Agaricomycetidae</taxon>
        <taxon>Agaricales</taxon>
        <taxon>Marasmiineae</taxon>
        <taxon>Physalacriaceae</taxon>
        <taxon>Guyanagaster</taxon>
    </lineage>
</organism>
<name>A0A9P7VUL0_9AGAR</name>
<dbReference type="PANTHER" id="PTHR40465:SF1">
    <property type="entry name" value="DUF6534 DOMAIN-CONTAINING PROTEIN"/>
    <property type="match status" value="1"/>
</dbReference>
<feature type="transmembrane region" description="Helical" evidence="2">
    <location>
        <begin position="181"/>
        <end position="204"/>
    </location>
</feature>
<feature type="transmembrane region" description="Helical" evidence="2">
    <location>
        <begin position="145"/>
        <end position="169"/>
    </location>
</feature>
<keyword evidence="2" id="KW-0472">Membrane</keyword>
<feature type="transmembrane region" description="Helical" evidence="2">
    <location>
        <begin position="224"/>
        <end position="247"/>
    </location>
</feature>
<reference evidence="4" key="1">
    <citation type="submission" date="2020-11" db="EMBL/GenBank/DDBJ databases">
        <title>Adaptations for nitrogen fixation in a non-lichenized fungal sporocarp promotes dispersal by wood-feeding termites.</title>
        <authorList>
            <consortium name="DOE Joint Genome Institute"/>
            <person name="Koch R.A."/>
            <person name="Yoon G."/>
            <person name="Arayal U."/>
            <person name="Lail K."/>
            <person name="Amirebrahimi M."/>
            <person name="Labutti K."/>
            <person name="Lipzen A."/>
            <person name="Riley R."/>
            <person name="Barry K."/>
            <person name="Henrissat B."/>
            <person name="Grigoriev I.V."/>
            <person name="Herr J.R."/>
            <person name="Aime M.C."/>
        </authorList>
    </citation>
    <scope>NUCLEOTIDE SEQUENCE</scope>
    <source>
        <strain evidence="4">MCA 3950</strain>
    </source>
</reference>
<feature type="transmembrane region" description="Helical" evidence="2">
    <location>
        <begin position="253"/>
        <end position="273"/>
    </location>
</feature>
<feature type="compositionally biased region" description="Basic and acidic residues" evidence="1">
    <location>
        <begin position="300"/>
        <end position="309"/>
    </location>
</feature>
<gene>
    <name evidence="4" type="ORF">BT62DRAFT_63727</name>
</gene>
<evidence type="ECO:0000256" key="2">
    <source>
        <dbReference type="SAM" id="Phobius"/>
    </source>
</evidence>
<dbReference type="AlphaFoldDB" id="A0A9P7VUL0"/>
<dbReference type="InterPro" id="IPR045339">
    <property type="entry name" value="DUF6534"/>
</dbReference>
<proteinExistence type="predicted"/>
<dbReference type="EMBL" id="MU250532">
    <property type="protein sequence ID" value="KAG7447152.1"/>
    <property type="molecule type" value="Genomic_DNA"/>
</dbReference>
<feature type="region of interest" description="Disordered" evidence="1">
    <location>
        <begin position="286"/>
        <end position="323"/>
    </location>
</feature>
<comment type="caution">
    <text evidence="4">The sequence shown here is derived from an EMBL/GenBank/DDBJ whole genome shotgun (WGS) entry which is preliminary data.</text>
</comment>
<dbReference type="GeneID" id="66104017"/>
<keyword evidence="5" id="KW-1185">Reference proteome</keyword>
<dbReference type="Pfam" id="PF20152">
    <property type="entry name" value="DUF6534"/>
    <property type="match status" value="1"/>
</dbReference>
<feature type="transmembrane region" description="Helical" evidence="2">
    <location>
        <begin position="113"/>
        <end position="133"/>
    </location>
</feature>
<feature type="domain" description="DUF6534" evidence="3">
    <location>
        <begin position="188"/>
        <end position="277"/>
    </location>
</feature>
<sequence length="323" mass="36331">MSPLSGEEYEQVAYGLGPWLVGMALDWFFLGILTTQVSVFAKYPVQSIYFRRIQFSNYYSWYGRKDGVGMKIAVGVLALLTTLKSIQASIVWIQQINYFTDIQGALALHETAWYHTGNIIMEASISFYVQCYFSYRLYALSKMWWIAAPIMVLYVLGLASAIVVTYYIASFIIDKQTEHWISVHYASAFVTDLLLSSATAWFLLTNRKHVLPQTASLLNALARLTFQTAALPAICAMINFIFVYTIGRTFNNVVSVFIQALPKLYAISMMWTLNARRAIRVAFASGGSGGSSTGEAVPRSIERTRRDEIPLSNLNPDSDLEME</sequence>
<feature type="transmembrane region" description="Helical" evidence="2">
    <location>
        <begin position="72"/>
        <end position="93"/>
    </location>
</feature>